<organism evidence="4 5">
    <name type="scientific">Pseudomonas capsici</name>
    <dbReference type="NCBI Taxonomy" id="2810614"/>
    <lineage>
        <taxon>Bacteria</taxon>
        <taxon>Pseudomonadati</taxon>
        <taxon>Pseudomonadota</taxon>
        <taxon>Gammaproteobacteria</taxon>
        <taxon>Pseudomonadales</taxon>
        <taxon>Pseudomonadaceae</taxon>
        <taxon>Pseudomonas</taxon>
    </lineage>
</organism>
<feature type="transmembrane region" description="Helical" evidence="2">
    <location>
        <begin position="411"/>
        <end position="436"/>
    </location>
</feature>
<dbReference type="EMBL" id="JAOXML010000018">
    <property type="protein sequence ID" value="MCV4378738.1"/>
    <property type="molecule type" value="Genomic_DNA"/>
</dbReference>
<evidence type="ECO:0000313" key="5">
    <source>
        <dbReference type="Proteomes" id="UP001207294"/>
    </source>
</evidence>
<dbReference type="Proteomes" id="UP001207294">
    <property type="component" value="Unassembled WGS sequence"/>
</dbReference>
<dbReference type="NCBIfam" id="TIGR01760">
    <property type="entry name" value="tape_meas_TP901"/>
    <property type="match status" value="1"/>
</dbReference>
<sequence>MANPLKLETLFKGVDELSPALANMRKNVDSFRTGLEGSGLGNINLAGVIEGNAFTGPLIAGVKAAIGFETSMANVKKVVAFETPQQFQQMGTDILDLSEQLPETANGIAAIVAMGAKASVPREELKGFASDAVKMGVAFGQTGAESGEMMAKWRSSLSLTQPEVQKLAEQINTLGGNDLEKEIATMVTAMAPLGAVAGKASREVAAMGATLAGMDVPADVATTGVKSLMKTLTEGGPAKAGAFKELQLDIDQLSQGMQTDPSGTIESVLSAISKVDPAKQGDVISSLFGAESQGVITPLLKNLDGLKANFAKVAEGARSAGSIEQEFADNSLNTAVAIQQMQNRMDRLGINVGGIFLPAINDALAVIGPMISMVAALAAEHPEVIKGVVGAAIGFGVLQVAVLAATNAARLFSMVIGLSPVGIAVRAIALAAGALIANWSSVAPFFAAIWESIKGAASVVWDWLKAAFDWTPLGMIVANWQPLADVFSALWGVIVALSTPVLEFLKTLFDWSPLGLIVAHWQPITEFFGGVWEGIKASAALFFGVLQTLFDWSPLRLIAANWQPVSEFYGGLWDGIKAAALVIGDVLKTMFEWSPLGIIIKHWEPIRSWFTDLWTDVRSGIDSVLSFFGVGEEGILKGTSKKLNEFAEAQRLRNAGPGGGTGALLMADAVDTSQLNQQRLNAATGVPSTSQLLAPPGLPEPGSLLLQGAAANRRLEGELNIRFDNAPAGMRPEEVRTNQPGLTISPSVGYRTIGGAGYDYMA</sequence>
<feature type="transmembrane region" description="Helical" evidence="2">
    <location>
        <begin position="384"/>
        <end position="404"/>
    </location>
</feature>
<feature type="transmembrane region" description="Helical" evidence="2">
    <location>
        <begin position="348"/>
        <end position="378"/>
    </location>
</feature>
<feature type="domain" description="Phage tail tape measure protein" evidence="3">
    <location>
        <begin position="93"/>
        <end position="289"/>
    </location>
</feature>
<dbReference type="Pfam" id="PF10145">
    <property type="entry name" value="PhageMin_Tail"/>
    <property type="match status" value="1"/>
</dbReference>
<keyword evidence="2" id="KW-0472">Membrane</keyword>
<evidence type="ECO:0000256" key="2">
    <source>
        <dbReference type="SAM" id="Phobius"/>
    </source>
</evidence>
<keyword evidence="2" id="KW-0812">Transmembrane</keyword>
<evidence type="ECO:0000256" key="1">
    <source>
        <dbReference type="ARBA" id="ARBA00022612"/>
    </source>
</evidence>
<comment type="caution">
    <text evidence="4">The sequence shown here is derived from an EMBL/GenBank/DDBJ whole genome shotgun (WGS) entry which is preliminary data.</text>
</comment>
<reference evidence="4 5" key="1">
    <citation type="submission" date="2022-10" db="EMBL/GenBank/DDBJ databases">
        <title>Characterization of Pseudomonas capsici strains from pepper and tomato in Georgia.</title>
        <authorList>
            <person name="Zhao M."/>
            <person name="Dutta B."/>
        </authorList>
    </citation>
    <scope>NUCLEOTIDE SEQUENCE [LARGE SCALE GENOMIC DNA]</scope>
    <source>
        <strain evidence="4 5">Pc20-5</strain>
    </source>
</reference>
<dbReference type="PANTHER" id="PTHR37813">
    <property type="entry name" value="FELS-2 PROPHAGE PROTEIN"/>
    <property type="match status" value="1"/>
</dbReference>
<evidence type="ECO:0000259" key="3">
    <source>
        <dbReference type="Pfam" id="PF10145"/>
    </source>
</evidence>
<keyword evidence="5" id="KW-1185">Reference proteome</keyword>
<keyword evidence="1" id="KW-1188">Viral release from host cell</keyword>
<protein>
    <submittedName>
        <fullName evidence="4">Phage tail tape measure protein</fullName>
    </submittedName>
</protein>
<dbReference type="RefSeq" id="WP_263943379.1">
    <property type="nucleotide sequence ID" value="NZ_JAOXMH010000018.1"/>
</dbReference>
<proteinExistence type="predicted"/>
<dbReference type="InterPro" id="IPR010090">
    <property type="entry name" value="Phage_tape_meas"/>
</dbReference>
<gene>
    <name evidence="4" type="ORF">OH718_19235</name>
</gene>
<evidence type="ECO:0000313" key="4">
    <source>
        <dbReference type="EMBL" id="MCV4378738.1"/>
    </source>
</evidence>
<dbReference type="PANTHER" id="PTHR37813:SF1">
    <property type="entry name" value="FELS-2 PROPHAGE PROTEIN"/>
    <property type="match status" value="1"/>
</dbReference>
<accession>A0ABT3C0Y6</accession>
<name>A0ABT3C0Y6_9PSED</name>
<keyword evidence="2" id="KW-1133">Transmembrane helix</keyword>